<dbReference type="SUPFAM" id="SSF54211">
    <property type="entry name" value="Ribosomal protein S5 domain 2-like"/>
    <property type="match status" value="1"/>
</dbReference>
<feature type="domain" description="Sigma-54 factor interaction" evidence="6">
    <location>
        <begin position="180"/>
        <end position="350"/>
    </location>
</feature>
<evidence type="ECO:0000256" key="1">
    <source>
        <dbReference type="ARBA" id="ARBA00022670"/>
    </source>
</evidence>
<dbReference type="InterPro" id="IPR008268">
    <property type="entry name" value="Peptidase_S16_AS"/>
</dbReference>
<dbReference type="Pfam" id="PF01078">
    <property type="entry name" value="Mg_chelatase"/>
    <property type="match status" value="1"/>
</dbReference>
<dbReference type="PROSITE" id="PS50045">
    <property type="entry name" value="SIGMA54_INTERACT_4"/>
    <property type="match status" value="1"/>
</dbReference>
<proteinExistence type="inferred from homology"/>
<dbReference type="GO" id="GO:0008233">
    <property type="term" value="F:peptidase activity"/>
    <property type="evidence" value="ECO:0007669"/>
    <property type="project" value="UniProtKB-KW"/>
</dbReference>
<feature type="active site" evidence="5">
    <location>
        <position position="543"/>
    </location>
</feature>
<dbReference type="InterPro" id="IPR014721">
    <property type="entry name" value="Ribsml_uS5_D2-typ_fold_subgr"/>
</dbReference>
<dbReference type="InterPro" id="IPR002078">
    <property type="entry name" value="Sigma_54_int"/>
</dbReference>
<gene>
    <name evidence="8" type="primary">lonC</name>
    <name evidence="8" type="ORF">GCM10008905_23230</name>
</gene>
<dbReference type="Gene3D" id="3.30.230.10">
    <property type="match status" value="1"/>
</dbReference>
<dbReference type="InterPro" id="IPR027417">
    <property type="entry name" value="P-loop_NTPase"/>
</dbReference>
<evidence type="ECO:0000259" key="6">
    <source>
        <dbReference type="PROSITE" id="PS50045"/>
    </source>
</evidence>
<evidence type="ECO:0000259" key="7">
    <source>
        <dbReference type="PROSITE" id="PS51786"/>
    </source>
</evidence>
<protein>
    <recommendedName>
        <fullName evidence="5">endopeptidase La</fullName>
        <ecNumber evidence="5">3.4.21.53</ecNumber>
    </recommendedName>
</protein>
<dbReference type="NCBIfam" id="TIGR02903">
    <property type="entry name" value="spore_lon_C"/>
    <property type="match status" value="1"/>
</dbReference>
<accession>A0ABP3UAT9</accession>
<sequence>MKSEKTNDISKEVTESLSLESHLNVIYEVMKKILDEKTIKSRSIKYKIQGYLESGDKYKKLYALNKIISDGKGIELIPEEKNSRQALENTNKWLSEALAKRYVQNNIEKQVERNLVEKQHKYMDEIRLGIIRKQKGPENGKTFKKYAHLEMLDSKKLTKSVQSLLRPETFSEIVGQEIAIKSLLSKIASPYPQHIILYGPPGVGKTTAARLALEEAKKLKNTPFEEEAKFIEVDGTTLRWDPREITNPLLGSVHDPIYQGSKRDLAEIGVPEPKPGLVTEAHGGVLFIDEIGELDSILQNKLLKVLEDKRVEFSSSYYDPDDENTPKYIKYLFENGAPADFILIGATTKEPGDINPALRSRCTEVYFQPLTPKDIQKIILNSAEKLNIQLEDEIPEIISRYTIEGRKAVNILADVYGYVLYSQNLDADKDNIKITVEDVKQILSINRLSPYEEISTDEKFEIGHVYGLGVSGYIGSTLEIEAAVFEAKEKGHGKVRFNDTAGSMAKDSVFNAASVIRKITDKDMSDYDIHVNIIGGGRIDGPSAGVAITICIISALLNKPIRQDIAITGEISLRGKVKPVGGIFEKIYGARRKGIKLVIVPKDNLKDVPEGLNDIEVKAVDNIDELIKIAF</sequence>
<comment type="caution">
    <text evidence="8">The sequence shown here is derived from an EMBL/GenBank/DDBJ whole genome shotgun (WGS) entry which is preliminary data.</text>
</comment>
<evidence type="ECO:0000256" key="3">
    <source>
        <dbReference type="ARBA" id="ARBA00022825"/>
    </source>
</evidence>
<dbReference type="InterPro" id="IPR020568">
    <property type="entry name" value="Ribosomal_Su5_D2-typ_SF"/>
</dbReference>
<evidence type="ECO:0000256" key="2">
    <source>
        <dbReference type="ARBA" id="ARBA00022801"/>
    </source>
</evidence>
<dbReference type="Gene3D" id="3.40.50.300">
    <property type="entry name" value="P-loop containing nucleotide triphosphate hydrolases"/>
    <property type="match status" value="1"/>
</dbReference>
<comment type="catalytic activity">
    <reaction evidence="5">
        <text>Hydrolysis of proteins in presence of ATP.</text>
        <dbReference type="EC" id="3.4.21.53"/>
    </reaction>
</comment>
<dbReference type="CDD" id="cd00009">
    <property type="entry name" value="AAA"/>
    <property type="match status" value="1"/>
</dbReference>
<dbReference type="SMART" id="SM00382">
    <property type="entry name" value="AAA"/>
    <property type="match status" value="1"/>
</dbReference>
<feature type="active site" evidence="5">
    <location>
        <position position="586"/>
    </location>
</feature>
<reference evidence="9" key="1">
    <citation type="journal article" date="2019" name="Int. J. Syst. Evol. Microbiol.">
        <title>The Global Catalogue of Microorganisms (GCM) 10K type strain sequencing project: providing services to taxonomists for standard genome sequencing and annotation.</title>
        <authorList>
            <consortium name="The Broad Institute Genomics Platform"/>
            <consortium name="The Broad Institute Genome Sequencing Center for Infectious Disease"/>
            <person name="Wu L."/>
            <person name="Ma J."/>
        </authorList>
    </citation>
    <scope>NUCLEOTIDE SEQUENCE [LARGE SCALE GENOMIC DNA]</scope>
    <source>
        <strain evidence="9">JCM 1405</strain>
    </source>
</reference>
<organism evidence="8 9">
    <name type="scientific">Clostridium malenominatum</name>
    <dbReference type="NCBI Taxonomy" id="1539"/>
    <lineage>
        <taxon>Bacteria</taxon>
        <taxon>Bacillati</taxon>
        <taxon>Bacillota</taxon>
        <taxon>Clostridia</taxon>
        <taxon>Eubacteriales</taxon>
        <taxon>Clostridiaceae</taxon>
        <taxon>Clostridium</taxon>
    </lineage>
</organism>
<dbReference type="PROSITE" id="PS51786">
    <property type="entry name" value="LON_PROTEOLYTIC"/>
    <property type="match status" value="1"/>
</dbReference>
<evidence type="ECO:0000313" key="8">
    <source>
        <dbReference type="EMBL" id="GAA0726532.1"/>
    </source>
</evidence>
<evidence type="ECO:0000313" key="9">
    <source>
        <dbReference type="Proteomes" id="UP001500339"/>
    </source>
</evidence>
<evidence type="ECO:0000256" key="4">
    <source>
        <dbReference type="ARBA" id="ARBA00026070"/>
    </source>
</evidence>
<dbReference type="Pfam" id="PF05362">
    <property type="entry name" value="Lon_C"/>
    <property type="match status" value="1"/>
</dbReference>
<evidence type="ECO:0000256" key="5">
    <source>
        <dbReference type="PROSITE-ProRule" id="PRU01122"/>
    </source>
</evidence>
<dbReference type="GO" id="GO:0006508">
    <property type="term" value="P:proteolysis"/>
    <property type="evidence" value="ECO:0007669"/>
    <property type="project" value="UniProtKB-KW"/>
</dbReference>
<dbReference type="RefSeq" id="WP_343769866.1">
    <property type="nucleotide sequence ID" value="NZ_BAAACF010000002.1"/>
</dbReference>
<keyword evidence="3 5" id="KW-0720">Serine protease</keyword>
<keyword evidence="1 5" id="KW-0645">Protease</keyword>
<name>A0ABP3UAT9_9CLOT</name>
<dbReference type="InterPro" id="IPR008269">
    <property type="entry name" value="Lon_proteolytic"/>
</dbReference>
<dbReference type="EMBL" id="BAAACF010000002">
    <property type="protein sequence ID" value="GAA0726532.1"/>
    <property type="molecule type" value="Genomic_DNA"/>
</dbReference>
<comment type="subunit">
    <text evidence="4">Homohexamer. Organized in a ring with a central cavity.</text>
</comment>
<feature type="domain" description="Lon proteolytic" evidence="7">
    <location>
        <begin position="459"/>
        <end position="631"/>
    </location>
</feature>
<dbReference type="PROSITE" id="PS01046">
    <property type="entry name" value="LON_SER"/>
    <property type="match status" value="1"/>
</dbReference>
<dbReference type="PANTHER" id="PTHR10046">
    <property type="entry name" value="ATP DEPENDENT LON PROTEASE FAMILY MEMBER"/>
    <property type="match status" value="1"/>
</dbReference>
<dbReference type="InterPro" id="IPR000523">
    <property type="entry name" value="Mg_chelatse_chII-like_cat_dom"/>
</dbReference>
<keyword evidence="9" id="KW-1185">Reference proteome</keyword>
<dbReference type="InterPro" id="IPR027065">
    <property type="entry name" value="Lon_Prtase"/>
</dbReference>
<dbReference type="EC" id="3.4.21.53" evidence="5"/>
<dbReference type="Proteomes" id="UP001500339">
    <property type="component" value="Unassembled WGS sequence"/>
</dbReference>
<dbReference type="InterPro" id="IPR014252">
    <property type="entry name" value="Spore_LonC"/>
</dbReference>
<dbReference type="SUPFAM" id="SSF52540">
    <property type="entry name" value="P-loop containing nucleoside triphosphate hydrolases"/>
    <property type="match status" value="1"/>
</dbReference>
<comment type="similarity">
    <text evidence="5">Belongs to the peptidase S16 family.</text>
</comment>
<dbReference type="InterPro" id="IPR003593">
    <property type="entry name" value="AAA+_ATPase"/>
</dbReference>
<dbReference type="PRINTS" id="PR00830">
    <property type="entry name" value="ENDOLAPTASE"/>
</dbReference>
<keyword evidence="2 5" id="KW-0378">Hydrolase</keyword>